<keyword evidence="5" id="KW-1185">Reference proteome</keyword>
<feature type="region of interest" description="Disordered" evidence="3">
    <location>
        <begin position="291"/>
        <end position="319"/>
    </location>
</feature>
<dbReference type="EMBL" id="KB008036">
    <property type="protein sequence ID" value="ELR15212.1"/>
    <property type="molecule type" value="Genomic_DNA"/>
</dbReference>
<dbReference type="Pfam" id="PF01774">
    <property type="entry name" value="UreD"/>
    <property type="match status" value="1"/>
</dbReference>
<name>L8GQN7_ACACF</name>
<evidence type="ECO:0000256" key="2">
    <source>
        <dbReference type="ARBA" id="ARBA00023186"/>
    </source>
</evidence>
<dbReference type="PANTHER" id="PTHR33643:SF1">
    <property type="entry name" value="UREASE ACCESSORY PROTEIN D"/>
    <property type="match status" value="1"/>
</dbReference>
<feature type="compositionally biased region" description="Low complexity" evidence="3">
    <location>
        <begin position="308"/>
        <end position="319"/>
    </location>
</feature>
<dbReference type="STRING" id="1257118.L8GQN7"/>
<evidence type="ECO:0000256" key="1">
    <source>
        <dbReference type="ARBA" id="ARBA00007177"/>
    </source>
</evidence>
<sequence length="360" mass="39222">MLATLSHSSSTIPSTQFVHKPVIAAPARRKMQEFHKVEGIIEADNVEGRTSVVKNYHRYPLKFLTVDTARRQTLAESRTAEEEDGAQQQRRRGPLAPIWVYAVTYGGGLVAGDDIGLKFTVRRDAALVLTTQASTKVYKSRSPGRSAQGEDGAAGHLVCHQTLAANVESGALLAIVPHAVTCFADARYKQRQVVRMEEGANLILVDWLTSGRVARGEEWAFESYETTNDVLLDDQLLVREAVRLSVNDGTPTIAEKMRGYNAMATILVVGPDVLAHARAILEGINKLKVNKSKEARNHPPPRLLPLDAASSSSSGHASSGDMVGVMVKIAAKKTSQVTDAIHEHFNGLWQDALGNDPYRL</sequence>
<dbReference type="GeneID" id="14915726"/>
<dbReference type="Proteomes" id="UP000011083">
    <property type="component" value="Unassembled WGS sequence"/>
</dbReference>
<accession>L8GQN7</accession>
<dbReference type="PANTHER" id="PTHR33643">
    <property type="entry name" value="UREASE ACCESSORY PROTEIN D"/>
    <property type="match status" value="1"/>
</dbReference>
<evidence type="ECO:0000313" key="5">
    <source>
        <dbReference type="Proteomes" id="UP000011083"/>
    </source>
</evidence>
<keyword evidence="2" id="KW-0143">Chaperone</keyword>
<dbReference type="VEuPathDB" id="AmoebaDB:ACA1_218670"/>
<gene>
    <name evidence="4" type="ORF">ACA1_218670</name>
</gene>
<comment type="similarity">
    <text evidence="1">Belongs to the UreD family.</text>
</comment>
<dbReference type="AlphaFoldDB" id="L8GQN7"/>
<protein>
    <submittedName>
        <fullName evidence="4">Urease accessory protein UreD, putative</fullName>
    </submittedName>
</protein>
<evidence type="ECO:0000313" key="4">
    <source>
        <dbReference type="EMBL" id="ELR15212.1"/>
    </source>
</evidence>
<dbReference type="GO" id="GO:0016151">
    <property type="term" value="F:nickel cation binding"/>
    <property type="evidence" value="ECO:0007669"/>
    <property type="project" value="InterPro"/>
</dbReference>
<dbReference type="RefSeq" id="XP_004337225.1">
    <property type="nucleotide sequence ID" value="XM_004337177.1"/>
</dbReference>
<proteinExistence type="inferred from homology"/>
<dbReference type="OMA" id="ERCEVWA"/>
<dbReference type="KEGG" id="acan:ACA1_218670"/>
<dbReference type="InterPro" id="IPR002669">
    <property type="entry name" value="UreD"/>
</dbReference>
<dbReference type="HAMAP" id="MF_01384">
    <property type="entry name" value="UreD"/>
    <property type="match status" value="1"/>
</dbReference>
<organism evidence="4 5">
    <name type="scientific">Acanthamoeba castellanii (strain ATCC 30010 / Neff)</name>
    <dbReference type="NCBI Taxonomy" id="1257118"/>
    <lineage>
        <taxon>Eukaryota</taxon>
        <taxon>Amoebozoa</taxon>
        <taxon>Discosea</taxon>
        <taxon>Longamoebia</taxon>
        <taxon>Centramoebida</taxon>
        <taxon>Acanthamoebidae</taxon>
        <taxon>Acanthamoeba</taxon>
    </lineage>
</organism>
<dbReference type="OrthoDB" id="5550464at2759"/>
<reference evidence="4 5" key="1">
    <citation type="journal article" date="2013" name="Genome Biol.">
        <title>Genome of Acanthamoeba castellanii highlights extensive lateral gene transfer and early evolution of tyrosine kinase signaling.</title>
        <authorList>
            <person name="Clarke M."/>
            <person name="Lohan A.J."/>
            <person name="Liu B."/>
            <person name="Lagkouvardos I."/>
            <person name="Roy S."/>
            <person name="Zafar N."/>
            <person name="Bertelli C."/>
            <person name="Schilde C."/>
            <person name="Kianianmomeni A."/>
            <person name="Burglin T.R."/>
            <person name="Frech C."/>
            <person name="Turcotte B."/>
            <person name="Kopec K.O."/>
            <person name="Synnott J.M."/>
            <person name="Choo C."/>
            <person name="Paponov I."/>
            <person name="Finkler A."/>
            <person name="Soon Heng Tan C."/>
            <person name="Hutchins A.P."/>
            <person name="Weinmeier T."/>
            <person name="Rattei T."/>
            <person name="Chu J.S."/>
            <person name="Gimenez G."/>
            <person name="Irimia M."/>
            <person name="Rigden D.J."/>
            <person name="Fitzpatrick D.A."/>
            <person name="Lorenzo-Morales J."/>
            <person name="Bateman A."/>
            <person name="Chiu C.H."/>
            <person name="Tang P."/>
            <person name="Hegemann P."/>
            <person name="Fromm H."/>
            <person name="Raoult D."/>
            <person name="Greub G."/>
            <person name="Miranda-Saavedra D."/>
            <person name="Chen N."/>
            <person name="Nash P."/>
            <person name="Ginger M.L."/>
            <person name="Horn M."/>
            <person name="Schaap P."/>
            <person name="Caler L."/>
            <person name="Loftus B."/>
        </authorList>
    </citation>
    <scope>NUCLEOTIDE SEQUENCE [LARGE SCALE GENOMIC DNA]</scope>
    <source>
        <strain evidence="4 5">Neff</strain>
    </source>
</reference>
<evidence type="ECO:0000256" key="3">
    <source>
        <dbReference type="SAM" id="MobiDB-lite"/>
    </source>
</evidence>